<name>A0A179BSP0_RHILE</name>
<reference evidence="1" key="1">
    <citation type="submission" date="2016-04" db="EMBL/GenBank/DDBJ databases">
        <title>Fast-growing isolate from the root nodules of Vavilovia formosa.</title>
        <authorList>
            <person name="Kimeklis A."/>
            <person name="Safronova V."/>
            <person name="Belimov A."/>
            <person name="Andronov E."/>
        </authorList>
    </citation>
    <scope>NUCLEOTIDE SEQUENCE [LARGE SCALE GENOMIC DNA]</scope>
    <source>
        <strain evidence="1">Vaf-46</strain>
    </source>
</reference>
<comment type="caution">
    <text evidence="1">The sequence shown here is derived from an EMBL/GenBank/DDBJ whole genome shotgun (WGS) entry which is preliminary data.</text>
</comment>
<dbReference type="EMBL" id="LWBS01000176">
    <property type="protein sequence ID" value="OAP94666.1"/>
    <property type="molecule type" value="Genomic_DNA"/>
</dbReference>
<sequence length="76" mass="8634">MRSRQLWTNGLVVQALAGAVDLLRVKLVRMVKFQPFVLAKHMFAGFSIVAFCHKVRLAYGVPRLASDKFLPPKCQY</sequence>
<accession>A0A179BSP0</accession>
<gene>
    <name evidence="1" type="ORF">A4U53_20755</name>
</gene>
<protein>
    <submittedName>
        <fullName evidence="1">Uncharacterized protein</fullName>
    </submittedName>
</protein>
<proteinExistence type="predicted"/>
<organism evidence="1">
    <name type="scientific">Rhizobium leguminosarum</name>
    <dbReference type="NCBI Taxonomy" id="384"/>
    <lineage>
        <taxon>Bacteria</taxon>
        <taxon>Pseudomonadati</taxon>
        <taxon>Pseudomonadota</taxon>
        <taxon>Alphaproteobacteria</taxon>
        <taxon>Hyphomicrobiales</taxon>
        <taxon>Rhizobiaceae</taxon>
        <taxon>Rhizobium/Agrobacterium group</taxon>
        <taxon>Rhizobium</taxon>
    </lineage>
</organism>
<dbReference type="AlphaFoldDB" id="A0A179BSP0"/>
<evidence type="ECO:0000313" key="1">
    <source>
        <dbReference type="EMBL" id="OAP94666.1"/>
    </source>
</evidence>